<dbReference type="Proteomes" id="UP000092573">
    <property type="component" value="Chromosome"/>
</dbReference>
<protein>
    <recommendedName>
        <fullName evidence="2">Glycosyltransferase 2-like domain-containing protein</fullName>
    </recommendedName>
</protein>
<dbReference type="EMBL" id="CP014167">
    <property type="protein sequence ID" value="ANS76044.1"/>
    <property type="molecule type" value="Genomic_DNA"/>
</dbReference>
<keyword evidence="4" id="KW-1185">Reference proteome</keyword>
<dbReference type="SUPFAM" id="SSF53448">
    <property type="entry name" value="Nucleotide-diphospho-sugar transferases"/>
    <property type="match status" value="1"/>
</dbReference>
<dbReference type="PANTHER" id="PTHR22916">
    <property type="entry name" value="GLYCOSYLTRANSFERASE"/>
    <property type="match status" value="1"/>
</dbReference>
<evidence type="ECO:0000313" key="3">
    <source>
        <dbReference type="EMBL" id="ANS76044.1"/>
    </source>
</evidence>
<comment type="similarity">
    <text evidence="1">Belongs to the glycosyltransferase 2 family.</text>
</comment>
<dbReference type="GO" id="GO:0016758">
    <property type="term" value="F:hexosyltransferase activity"/>
    <property type="evidence" value="ECO:0007669"/>
    <property type="project" value="UniProtKB-ARBA"/>
</dbReference>
<dbReference type="Pfam" id="PF00535">
    <property type="entry name" value="Glycos_transf_2"/>
    <property type="match status" value="1"/>
</dbReference>
<dbReference type="KEGG" id="pyg:AWM70_16860"/>
<dbReference type="RefSeq" id="WP_068698316.1">
    <property type="nucleotide sequence ID" value="NZ_CP014167.1"/>
</dbReference>
<accession>A0A1B1N3P3</accession>
<gene>
    <name evidence="3" type="ORF">AWM70_16860</name>
</gene>
<dbReference type="Gene3D" id="3.90.550.10">
    <property type="entry name" value="Spore Coat Polysaccharide Biosynthesis Protein SpsA, Chain A"/>
    <property type="match status" value="1"/>
</dbReference>
<feature type="domain" description="Glycosyltransferase 2-like" evidence="2">
    <location>
        <begin position="8"/>
        <end position="113"/>
    </location>
</feature>
<dbReference type="AlphaFoldDB" id="A0A1B1N3P3"/>
<reference evidence="3 4" key="1">
    <citation type="submission" date="2016-01" db="EMBL/GenBank/DDBJ databases">
        <title>Complete Genome Sequence of Paenibacillus yonginensis DCY84, a novel Plant Growth-Promoting Bacteria with Elicitation of Induced Systemic Resistance.</title>
        <authorList>
            <person name="Kim Y.J."/>
            <person name="Yang D.C."/>
            <person name="Sukweenadhi J."/>
        </authorList>
    </citation>
    <scope>NUCLEOTIDE SEQUENCE [LARGE SCALE GENOMIC DNA]</scope>
    <source>
        <strain evidence="3 4">DCY84</strain>
    </source>
</reference>
<proteinExistence type="inferred from homology"/>
<dbReference type="InterPro" id="IPR001173">
    <property type="entry name" value="Glyco_trans_2-like"/>
</dbReference>
<evidence type="ECO:0000259" key="2">
    <source>
        <dbReference type="Pfam" id="PF00535"/>
    </source>
</evidence>
<dbReference type="PANTHER" id="PTHR22916:SF3">
    <property type="entry name" value="UDP-GLCNAC:BETAGAL BETA-1,3-N-ACETYLGLUCOSAMINYLTRANSFERASE-LIKE PROTEIN 1"/>
    <property type="match status" value="1"/>
</dbReference>
<dbReference type="InterPro" id="IPR029044">
    <property type="entry name" value="Nucleotide-diphossugar_trans"/>
</dbReference>
<dbReference type="STRING" id="1462996.AWM70_16860"/>
<organism evidence="3 4">
    <name type="scientific">Paenibacillus yonginensis</name>
    <dbReference type="NCBI Taxonomy" id="1462996"/>
    <lineage>
        <taxon>Bacteria</taxon>
        <taxon>Bacillati</taxon>
        <taxon>Bacillota</taxon>
        <taxon>Bacilli</taxon>
        <taxon>Bacillales</taxon>
        <taxon>Paenibacillaceae</taxon>
        <taxon>Paenibacillus</taxon>
    </lineage>
</organism>
<sequence length="325" mass="37279">MTLPRIQVLLSTYNGEKYLREQLESVLSQQGAELHLLIRDDGSKDGTVRILKEFTVASPEAVHYIAGENKGAKGSFFELIAESSPGMDYYAFCDQDDVWMEDKLQRAVALLKQAYQNQEEAIATNRGALPIPLVYCSSTQMVDPELNPIGIWPGEPQKTPTVYNSLVENIAVGCTMVMNRAAMELIKEHLPQHPERVIMHDWWVYLVISTFGEVVFDKMSSILYRQHESNVQGGQTEGWLMKWKSRYNSFKKGQLGNKFSKQAEEFLDCYGELLFNEHKQAIQVFLDTLSKNVWLRFFYAVRTPFYRHSTLDNLVLKIIYTLGQV</sequence>
<name>A0A1B1N3P3_9BACL</name>
<evidence type="ECO:0000313" key="4">
    <source>
        <dbReference type="Proteomes" id="UP000092573"/>
    </source>
</evidence>
<evidence type="ECO:0000256" key="1">
    <source>
        <dbReference type="ARBA" id="ARBA00006739"/>
    </source>
</evidence>
<dbReference type="CDD" id="cd04196">
    <property type="entry name" value="GT_2_like_d"/>
    <property type="match status" value="1"/>
</dbReference>